<protein>
    <submittedName>
        <fullName evidence="5">DUF1775 domain-containing protein</fullName>
    </submittedName>
</protein>
<dbReference type="EMBL" id="QWEI01000020">
    <property type="protein sequence ID" value="RHW30947.1"/>
    <property type="molecule type" value="Genomic_DNA"/>
</dbReference>
<dbReference type="InterPro" id="IPR012533">
    <property type="entry name" value="YcnI-copper_dom"/>
</dbReference>
<organism evidence="5 6">
    <name type="scientific">Ureibacillus yapensis</name>
    <dbReference type="NCBI Taxonomy" id="2304605"/>
    <lineage>
        <taxon>Bacteria</taxon>
        <taxon>Bacillati</taxon>
        <taxon>Bacillota</taxon>
        <taxon>Bacilli</taxon>
        <taxon>Bacillales</taxon>
        <taxon>Caryophanaceae</taxon>
        <taxon>Ureibacillus</taxon>
    </lineage>
</organism>
<sequence>MNKLIISFVVMLLALNLVVGIASAHVTVQPEETTQGSYETFTVKVPTESDEIPTTKVEVLFPSSVIISGFEPKPGWKYEIKRDNSDKITSVTWIAENEGLLPMEFGLFHMQGRVADDATEIVWKAYQTYQDGTIVEWIGAGDSQKPASVTTILPATESSGNHHNSAEKTSEVKEEARETTNNPLYFSIPALILALLAIGISITKRS</sequence>
<feature type="compositionally biased region" description="Basic and acidic residues" evidence="1">
    <location>
        <begin position="164"/>
        <end position="176"/>
    </location>
</feature>
<keyword evidence="6" id="KW-1185">Reference proteome</keyword>
<name>A0A396S2I8_9BACL</name>
<dbReference type="Pfam" id="PF07987">
    <property type="entry name" value="DUF1775"/>
    <property type="match status" value="1"/>
</dbReference>
<dbReference type="CDD" id="cd08545">
    <property type="entry name" value="YcnI_like"/>
    <property type="match status" value="1"/>
</dbReference>
<reference evidence="5 6" key="1">
    <citation type="submission" date="2018-08" db="EMBL/GenBank/DDBJ databases">
        <title>Lysinibacillus sp. YLB-03 draft genome sequence.</title>
        <authorList>
            <person name="Yu L."/>
        </authorList>
    </citation>
    <scope>NUCLEOTIDE SEQUENCE [LARGE SCALE GENOMIC DNA]</scope>
    <source>
        <strain evidence="5 6">YLB-03</strain>
    </source>
</reference>
<evidence type="ECO:0000256" key="3">
    <source>
        <dbReference type="SAM" id="SignalP"/>
    </source>
</evidence>
<keyword evidence="2" id="KW-0812">Transmembrane</keyword>
<gene>
    <name evidence="5" type="ORF">D1B33_18095</name>
</gene>
<dbReference type="InterPro" id="IPR038507">
    <property type="entry name" value="YcnI-like_sf"/>
</dbReference>
<dbReference type="OrthoDB" id="69896at2"/>
<dbReference type="Proteomes" id="UP000265692">
    <property type="component" value="Unassembled WGS sequence"/>
</dbReference>
<feature type="region of interest" description="Disordered" evidence="1">
    <location>
        <begin position="155"/>
        <end position="176"/>
    </location>
</feature>
<evidence type="ECO:0000313" key="5">
    <source>
        <dbReference type="EMBL" id="RHW30947.1"/>
    </source>
</evidence>
<keyword evidence="2" id="KW-0472">Membrane</keyword>
<dbReference type="AlphaFoldDB" id="A0A396S2I8"/>
<accession>A0A396S2I8</accession>
<proteinExistence type="predicted"/>
<evidence type="ECO:0000256" key="1">
    <source>
        <dbReference type="SAM" id="MobiDB-lite"/>
    </source>
</evidence>
<comment type="caution">
    <text evidence="5">The sequence shown here is derived from an EMBL/GenBank/DDBJ whole genome shotgun (WGS) entry which is preliminary data.</text>
</comment>
<keyword evidence="3" id="KW-0732">Signal</keyword>
<dbReference type="Gene3D" id="2.60.40.2230">
    <property type="entry name" value="Uncharacterised protein YcnI-like PF07987, DUF1775"/>
    <property type="match status" value="1"/>
</dbReference>
<evidence type="ECO:0000313" key="6">
    <source>
        <dbReference type="Proteomes" id="UP000265692"/>
    </source>
</evidence>
<feature type="signal peptide" evidence="3">
    <location>
        <begin position="1"/>
        <end position="24"/>
    </location>
</feature>
<feature type="domain" description="YncI copper-binding" evidence="4">
    <location>
        <begin position="25"/>
        <end position="142"/>
    </location>
</feature>
<feature type="transmembrane region" description="Helical" evidence="2">
    <location>
        <begin position="184"/>
        <end position="203"/>
    </location>
</feature>
<evidence type="ECO:0000256" key="2">
    <source>
        <dbReference type="SAM" id="Phobius"/>
    </source>
</evidence>
<evidence type="ECO:0000259" key="4">
    <source>
        <dbReference type="Pfam" id="PF07987"/>
    </source>
</evidence>
<feature type="chain" id="PRO_5017476760" evidence="3">
    <location>
        <begin position="25"/>
        <end position="206"/>
    </location>
</feature>
<keyword evidence="2" id="KW-1133">Transmembrane helix</keyword>
<dbReference type="RefSeq" id="WP_118877813.1">
    <property type="nucleotide sequence ID" value="NZ_QWEI01000020.1"/>
</dbReference>